<accession>A0A9D1XPY2</accession>
<name>A0A9D1XPY2_9BACT</name>
<dbReference type="EMBL" id="DXEN01000010">
    <property type="protein sequence ID" value="HIX85305.1"/>
    <property type="molecule type" value="Genomic_DNA"/>
</dbReference>
<protein>
    <submittedName>
        <fullName evidence="1">Uncharacterized protein</fullName>
    </submittedName>
</protein>
<organism evidence="1 2">
    <name type="scientific">Candidatus Parabacteroides intestinigallinarum</name>
    <dbReference type="NCBI Taxonomy" id="2838722"/>
    <lineage>
        <taxon>Bacteria</taxon>
        <taxon>Pseudomonadati</taxon>
        <taxon>Bacteroidota</taxon>
        <taxon>Bacteroidia</taxon>
        <taxon>Bacteroidales</taxon>
        <taxon>Tannerellaceae</taxon>
        <taxon>Parabacteroides</taxon>
    </lineage>
</organism>
<sequence>MTKTELVLKALEDMGYKPEVDEDGDISFYYQMKNIMVIIGEEEEPYLAFLLPQFNEVDEGEETLSLFACNKVTRQIKLAKVYIDPTLRNVTASCEFYYTDEESLRQNIEHSLYILSIVRSIYRDVKLELKD</sequence>
<evidence type="ECO:0000313" key="2">
    <source>
        <dbReference type="Proteomes" id="UP000823847"/>
    </source>
</evidence>
<gene>
    <name evidence="1" type="ORF">H9848_01685</name>
</gene>
<comment type="caution">
    <text evidence="1">The sequence shown here is derived from an EMBL/GenBank/DDBJ whole genome shotgun (WGS) entry which is preliminary data.</text>
</comment>
<reference evidence="1" key="1">
    <citation type="journal article" date="2021" name="PeerJ">
        <title>Extensive microbial diversity within the chicken gut microbiome revealed by metagenomics and culture.</title>
        <authorList>
            <person name="Gilroy R."/>
            <person name="Ravi A."/>
            <person name="Getino M."/>
            <person name="Pursley I."/>
            <person name="Horton D.L."/>
            <person name="Alikhan N.F."/>
            <person name="Baker D."/>
            <person name="Gharbi K."/>
            <person name="Hall N."/>
            <person name="Watson M."/>
            <person name="Adriaenssens E.M."/>
            <person name="Foster-Nyarko E."/>
            <person name="Jarju S."/>
            <person name="Secka A."/>
            <person name="Antonio M."/>
            <person name="Oren A."/>
            <person name="Chaudhuri R.R."/>
            <person name="La Ragione R."/>
            <person name="Hildebrand F."/>
            <person name="Pallen M.J."/>
        </authorList>
    </citation>
    <scope>NUCLEOTIDE SEQUENCE</scope>
    <source>
        <strain evidence="1">ChiHecec2B26-12326</strain>
    </source>
</reference>
<dbReference type="AlphaFoldDB" id="A0A9D1XPY2"/>
<proteinExistence type="predicted"/>
<reference evidence="1" key="2">
    <citation type="submission" date="2021-04" db="EMBL/GenBank/DDBJ databases">
        <authorList>
            <person name="Gilroy R."/>
        </authorList>
    </citation>
    <scope>NUCLEOTIDE SEQUENCE</scope>
    <source>
        <strain evidence="1">ChiHecec2B26-12326</strain>
    </source>
</reference>
<dbReference type="Proteomes" id="UP000823847">
    <property type="component" value="Unassembled WGS sequence"/>
</dbReference>
<evidence type="ECO:0000313" key="1">
    <source>
        <dbReference type="EMBL" id="HIX85305.1"/>
    </source>
</evidence>